<dbReference type="PANTHER" id="PTHR13102">
    <property type="entry name" value="NUCLEOLAR PROTEIN 9"/>
    <property type="match status" value="1"/>
</dbReference>
<proteinExistence type="predicted"/>
<feature type="region of interest" description="Disordered" evidence="5">
    <location>
        <begin position="236"/>
        <end position="260"/>
    </location>
</feature>
<protein>
    <recommendedName>
        <fullName evidence="1">Nucleolar protein 9</fullName>
    </recommendedName>
    <alternativeName>
        <fullName evidence="3 4">Pumilio domain-containing protein NOP9</fullName>
    </alternativeName>
</protein>
<feature type="region of interest" description="Disordered" evidence="5">
    <location>
        <begin position="481"/>
        <end position="510"/>
    </location>
</feature>
<dbReference type="Gene3D" id="1.25.10.10">
    <property type="entry name" value="Leucine-rich Repeat Variant"/>
    <property type="match status" value="2"/>
</dbReference>
<feature type="compositionally biased region" description="Basic and acidic residues" evidence="5">
    <location>
        <begin position="494"/>
        <end position="509"/>
    </location>
</feature>
<keyword evidence="2" id="KW-0677">Repeat</keyword>
<dbReference type="GO" id="GO:0030688">
    <property type="term" value="C:preribosome, small subunit precursor"/>
    <property type="evidence" value="ECO:0007669"/>
    <property type="project" value="TreeGrafter"/>
</dbReference>
<gene>
    <name evidence="6" type="ORF">D9758_007464</name>
</gene>
<feature type="compositionally biased region" description="Basic residues" evidence="5">
    <location>
        <begin position="1"/>
        <end position="14"/>
    </location>
</feature>
<dbReference type="GO" id="GO:0000447">
    <property type="term" value="P:endonucleolytic cleavage in ITS1 to separate SSU-rRNA from 5.8S rRNA and LSU-rRNA from tricistronic rRNA transcript (SSU-rRNA, 5.8S rRNA, LSU-rRNA)"/>
    <property type="evidence" value="ECO:0007669"/>
    <property type="project" value="TreeGrafter"/>
</dbReference>
<evidence type="ECO:0000256" key="5">
    <source>
        <dbReference type="SAM" id="MobiDB-lite"/>
    </source>
</evidence>
<comment type="caution">
    <text evidence="6">The sequence shown here is derived from an EMBL/GenBank/DDBJ whole genome shotgun (WGS) entry which is preliminary data.</text>
</comment>
<feature type="region of interest" description="Disordered" evidence="5">
    <location>
        <begin position="651"/>
        <end position="736"/>
    </location>
</feature>
<feature type="compositionally biased region" description="Polar residues" evidence="5">
    <location>
        <begin position="659"/>
        <end position="672"/>
    </location>
</feature>
<dbReference type="AlphaFoldDB" id="A0A8H5G3H0"/>
<dbReference type="GO" id="GO:0003723">
    <property type="term" value="F:RNA binding"/>
    <property type="evidence" value="ECO:0007669"/>
    <property type="project" value="InterPro"/>
</dbReference>
<reference evidence="6 7" key="1">
    <citation type="journal article" date="2020" name="ISME J.">
        <title>Uncovering the hidden diversity of litter-decomposition mechanisms in mushroom-forming fungi.</title>
        <authorList>
            <person name="Floudas D."/>
            <person name="Bentzer J."/>
            <person name="Ahren D."/>
            <person name="Johansson T."/>
            <person name="Persson P."/>
            <person name="Tunlid A."/>
        </authorList>
    </citation>
    <scope>NUCLEOTIDE SEQUENCE [LARGE SCALE GENOMIC DNA]</scope>
    <source>
        <strain evidence="6 7">CBS 291.85</strain>
    </source>
</reference>
<evidence type="ECO:0000313" key="7">
    <source>
        <dbReference type="Proteomes" id="UP000559256"/>
    </source>
</evidence>
<dbReference type="GO" id="GO:0000472">
    <property type="term" value="P:endonucleolytic cleavage to generate mature 5'-end of SSU-rRNA from (SSU-rRNA, 5.8S rRNA, LSU-rRNA)"/>
    <property type="evidence" value="ECO:0007669"/>
    <property type="project" value="TreeGrafter"/>
</dbReference>
<evidence type="ECO:0000256" key="4">
    <source>
        <dbReference type="ARBA" id="ARBA00031929"/>
    </source>
</evidence>
<keyword evidence="7" id="KW-1185">Reference proteome</keyword>
<dbReference type="PANTHER" id="PTHR13102:SF0">
    <property type="entry name" value="NUCLEOLAR PROTEIN 9"/>
    <property type="match status" value="1"/>
</dbReference>
<feature type="compositionally biased region" description="Low complexity" evidence="5">
    <location>
        <begin position="712"/>
        <end position="721"/>
    </location>
</feature>
<dbReference type="SMART" id="SM00025">
    <property type="entry name" value="Pumilio"/>
    <property type="match status" value="4"/>
</dbReference>
<dbReference type="InterPro" id="IPR011989">
    <property type="entry name" value="ARM-like"/>
</dbReference>
<dbReference type="EMBL" id="JAACJM010000050">
    <property type="protein sequence ID" value="KAF5357660.1"/>
    <property type="molecule type" value="Genomic_DNA"/>
</dbReference>
<feature type="compositionally biased region" description="Low complexity" evidence="5">
    <location>
        <begin position="236"/>
        <end position="247"/>
    </location>
</feature>
<evidence type="ECO:0000256" key="3">
    <source>
        <dbReference type="ARBA" id="ARBA00030932"/>
    </source>
</evidence>
<organism evidence="6 7">
    <name type="scientific">Tetrapyrgos nigripes</name>
    <dbReference type="NCBI Taxonomy" id="182062"/>
    <lineage>
        <taxon>Eukaryota</taxon>
        <taxon>Fungi</taxon>
        <taxon>Dikarya</taxon>
        <taxon>Basidiomycota</taxon>
        <taxon>Agaricomycotina</taxon>
        <taxon>Agaricomycetes</taxon>
        <taxon>Agaricomycetidae</taxon>
        <taxon>Agaricales</taxon>
        <taxon>Marasmiineae</taxon>
        <taxon>Marasmiaceae</taxon>
        <taxon>Tetrapyrgos</taxon>
    </lineage>
</organism>
<feature type="region of interest" description="Disordered" evidence="5">
    <location>
        <begin position="1"/>
        <end position="37"/>
    </location>
</feature>
<dbReference type="GO" id="GO:0030686">
    <property type="term" value="C:90S preribosome"/>
    <property type="evidence" value="ECO:0007669"/>
    <property type="project" value="TreeGrafter"/>
</dbReference>
<dbReference type="Pfam" id="PF22493">
    <property type="entry name" value="PUF_NOP9"/>
    <property type="match status" value="1"/>
</dbReference>
<dbReference type="GO" id="GO:0000480">
    <property type="term" value="P:endonucleolytic cleavage in 5'-ETS of tricistronic rRNA transcript (SSU-rRNA, 5.8S rRNA, LSU-rRNA)"/>
    <property type="evidence" value="ECO:0007669"/>
    <property type="project" value="TreeGrafter"/>
</dbReference>
<sequence>MPREHRKRGKKNKKKADSFEEPQFEAEEPNTEVQPEVGPSWIISAPSQDDYNLEAPFGYVDTDVKAYFRTVDTQICDWQEGEEERLVVDENSDPNAEKRMFFMAALTEMTGKEKQLATDMDCSMVLERMAYSMDDFVRRVFMDSMCGSYDVLVKHRFASHVCQTMITVAAETISREVMGIFPSIPDDSDKGELRTMTQLILDICEELLPSLSSLIMDPFASHVIRALLALLCPTASSTANNSSPASMRSKKSSAWKAKQGQLKSVFDAKGKGKEKEGQIRKTLPEFQNQARAFVDTLRKELGDNEIRALAADKVASPCLIILLAVESTQGMADEPKSLMDRITMGAISAANEGAEEIVPSDYLGTLFRDPTSSHLLEIIVTRSSDKAFSLIWNAYMKGRLARLGAHPVANFVVAKALERASAVQLEDACEELKDSWEKIITSNRSGVLRAIVDRSASLHSLEDKAMKASSFHYEASGRPKITGAAYNSKNGDPTSEKHQKRDDRKDGDRPNVQGSLLLQSLLKLPEAHNQAVVESLVSLDINERIAIAHDPTASRVIDALLDSPTVTAKSKRTFSMSFIGSFHLLADDRIGSRICDRIFGCADTYLKEKIGQSLIPYEQALAGSYYGKFFSRNLNLYLLLRRPEEWKNLQSSKKSLSQAPNSNVMTAQTVATPTEEPPDRSVGSTKKRKREKAHKDEIDEVFDSLPAKKTKASSLTSSTAVKSDEVSMDRDPGLRDVFNAIRSVPKHGAKKGSAKKKKH</sequence>
<accession>A0A8H5G3H0</accession>
<dbReference type="InterPro" id="IPR040000">
    <property type="entry name" value="NOP9"/>
</dbReference>
<dbReference type="GO" id="GO:0005730">
    <property type="term" value="C:nucleolus"/>
    <property type="evidence" value="ECO:0007669"/>
    <property type="project" value="TreeGrafter"/>
</dbReference>
<dbReference type="InterPro" id="IPR001313">
    <property type="entry name" value="Pumilio_RNA-bd_rpt"/>
</dbReference>
<dbReference type="SUPFAM" id="SSF48371">
    <property type="entry name" value="ARM repeat"/>
    <property type="match status" value="2"/>
</dbReference>
<dbReference type="Proteomes" id="UP000559256">
    <property type="component" value="Unassembled WGS sequence"/>
</dbReference>
<feature type="compositionally biased region" description="Acidic residues" evidence="5">
    <location>
        <begin position="19"/>
        <end position="30"/>
    </location>
</feature>
<dbReference type="InterPro" id="IPR016024">
    <property type="entry name" value="ARM-type_fold"/>
</dbReference>
<evidence type="ECO:0000256" key="2">
    <source>
        <dbReference type="ARBA" id="ARBA00022737"/>
    </source>
</evidence>
<dbReference type="OrthoDB" id="392571at2759"/>
<evidence type="ECO:0000313" key="6">
    <source>
        <dbReference type="EMBL" id="KAF5357660.1"/>
    </source>
</evidence>
<evidence type="ECO:0000256" key="1">
    <source>
        <dbReference type="ARBA" id="ARBA00016427"/>
    </source>
</evidence>
<name>A0A8H5G3H0_9AGAR</name>
<feature type="compositionally biased region" description="Basic and acidic residues" evidence="5">
    <location>
        <begin position="722"/>
        <end position="734"/>
    </location>
</feature>
<dbReference type="GO" id="GO:0000056">
    <property type="term" value="P:ribosomal small subunit export from nucleus"/>
    <property type="evidence" value="ECO:0007669"/>
    <property type="project" value="TreeGrafter"/>
</dbReference>